<dbReference type="Proteomes" id="UP000060277">
    <property type="component" value="Chromosome"/>
</dbReference>
<protein>
    <submittedName>
        <fullName evidence="1">Uncharacterized protein</fullName>
    </submittedName>
</protein>
<gene>
    <name evidence="1" type="ORF">AT302_15430</name>
</gene>
<accession>A0ABN4JKD9</accession>
<proteinExistence type="predicted"/>
<dbReference type="EMBL" id="CP013480">
    <property type="protein sequence ID" value="ALS60945.1"/>
    <property type="molecule type" value="Genomic_DNA"/>
</dbReference>
<keyword evidence="2" id="KW-1185">Reference proteome</keyword>
<organism evidence="1 2">
    <name type="scientific">Pandoraea norimbergensis</name>
    <dbReference type="NCBI Taxonomy" id="93219"/>
    <lineage>
        <taxon>Bacteria</taxon>
        <taxon>Pseudomonadati</taxon>
        <taxon>Pseudomonadota</taxon>
        <taxon>Betaproteobacteria</taxon>
        <taxon>Burkholderiales</taxon>
        <taxon>Burkholderiaceae</taxon>
        <taxon>Pandoraea</taxon>
    </lineage>
</organism>
<reference evidence="2" key="1">
    <citation type="submission" date="2015-12" db="EMBL/GenBank/DDBJ databases">
        <title>Complete genome sequence of Pandoraea norimbergensis DSM 11628.</title>
        <authorList>
            <person name="Ee R."/>
            <person name="Lim Y.-L."/>
            <person name="Yong D."/>
            <person name="Yin W.-F."/>
            <person name="Chan K.-G."/>
        </authorList>
    </citation>
    <scope>NUCLEOTIDE SEQUENCE [LARGE SCALE GENOMIC DNA]</scope>
    <source>
        <strain evidence="2">DSM 11628</strain>
    </source>
</reference>
<evidence type="ECO:0000313" key="2">
    <source>
        <dbReference type="Proteomes" id="UP000060277"/>
    </source>
</evidence>
<evidence type="ECO:0000313" key="1">
    <source>
        <dbReference type="EMBL" id="ALS60945.1"/>
    </source>
</evidence>
<sequence length="96" mass="10043">MGARGYAMLSHQGDDWLPLMVPPGGGRDDAPPMLVNCTYALVSDAGVDAFYWPAETKADTSLPLGVRRLSVPKGSFGTLMSLCNTSAGPGQGRCRG</sequence>
<name>A0ABN4JKD9_9BURK</name>